<evidence type="ECO:0000313" key="1">
    <source>
        <dbReference type="EMBL" id="UOQ73617.1"/>
    </source>
</evidence>
<protein>
    <submittedName>
        <fullName evidence="1">DUF2807 domain-containing protein</fullName>
    </submittedName>
</protein>
<dbReference type="RefSeq" id="WP_244676968.1">
    <property type="nucleotide sequence ID" value="NZ_CP095046.1"/>
</dbReference>
<keyword evidence="2" id="KW-1185">Reference proteome</keyword>
<dbReference type="EMBL" id="CP095046">
    <property type="protein sequence ID" value="UOQ73617.1"/>
    <property type="molecule type" value="Genomic_DNA"/>
</dbReference>
<accession>A0A8T9Q7R2</accession>
<evidence type="ECO:0000313" key="2">
    <source>
        <dbReference type="Proteomes" id="UP000831796"/>
    </source>
</evidence>
<proteinExistence type="predicted"/>
<dbReference type="KEGG" id="hcu:MUN79_06730"/>
<dbReference type="AlphaFoldDB" id="A0A8T9Q7R2"/>
<gene>
    <name evidence="1" type="ORF">MUN79_06730</name>
</gene>
<sequence length="66" mass="6962">MKTFRLLLSGLLVAVAILFHVVPARAAGREVREVAAFTEISLANSATVVVTQGSPQKVEVEGSPKT</sequence>
<name>A0A8T9Q7R2_9BACT</name>
<reference evidence="1" key="1">
    <citation type="submission" date="2022-04" db="EMBL/GenBank/DDBJ databases">
        <title>Hymenobacter sp. isolated from the air.</title>
        <authorList>
            <person name="Won M."/>
            <person name="Lee C.-M."/>
            <person name="Woen H.-Y."/>
            <person name="Kwon S.-W."/>
        </authorList>
    </citation>
    <scope>NUCLEOTIDE SEQUENCE</scope>
    <source>
        <strain evidence="1">5116S-3</strain>
    </source>
</reference>
<dbReference type="Proteomes" id="UP000831796">
    <property type="component" value="Chromosome"/>
</dbReference>
<organism evidence="1 2">
    <name type="scientific">Hymenobacter cellulosilyticus</name>
    <dbReference type="NCBI Taxonomy" id="2932248"/>
    <lineage>
        <taxon>Bacteria</taxon>
        <taxon>Pseudomonadati</taxon>
        <taxon>Bacteroidota</taxon>
        <taxon>Cytophagia</taxon>
        <taxon>Cytophagales</taxon>
        <taxon>Hymenobacteraceae</taxon>
        <taxon>Hymenobacter</taxon>
    </lineage>
</organism>